<reference evidence="2 3" key="1">
    <citation type="submission" date="2020-02" db="EMBL/GenBank/DDBJ databases">
        <title>Nitrogenibacter mangrovi gen. nov., sp. nov. isolated from mangrove sediment, a denitrifying betaproteobacterium.</title>
        <authorList>
            <person name="Liao H."/>
            <person name="Tian Y."/>
        </authorList>
    </citation>
    <scope>NUCLEOTIDE SEQUENCE [LARGE SCALE GENOMIC DNA]</scope>
    <source>
        <strain evidence="2 3">M9-3-2</strain>
    </source>
</reference>
<dbReference type="Proteomes" id="UP000501991">
    <property type="component" value="Chromosome"/>
</dbReference>
<evidence type="ECO:0000259" key="1">
    <source>
        <dbReference type="Pfam" id="PF01593"/>
    </source>
</evidence>
<protein>
    <submittedName>
        <fullName evidence="2">FAD-dependent oxidoreductase</fullName>
    </submittedName>
</protein>
<dbReference type="KEGG" id="azq:G3580_05125"/>
<proteinExistence type="predicted"/>
<sequence length="443" mass="49039">MDMHELGRTTPLPGQRVAVVGSGIAGLAAAWLLRRDYRVTLFEADLRPGGHTHTVNVTLDGVEAPVDTGFLVFNRRTYPDLCALFEHLGVASAASRMSFSVSLCDPDMEWAGTSLATVFGQRRNLARPAFWRMLGDLVRFNRETQRLVETSPTRLADVSLGEFLADGGYSTMFRDWYLLPMAAAIWSCPTQQMLAYPLPTFLRFCHNHGLLQVVDRPEWMTVRGGGRTYVNRMLADLERVCLGTPVLAARRSAEGVALRTAGGEHHFDAVVFACHSDQTLRMLGGGASDAERAVLGAVRYQPNVAWLHTDPALLPRRRGLWSAWNYMAGVGAPGNQPVSVSYLINQLQPLPFARPVVVSLNPAQPPADEHVFERIEYAHPVFDRAAIAAQGRLADIQGRQRSWFAGAWTGYGFHEDGLRSALAVVRQFGVLAPWRHRRERVSA</sequence>
<dbReference type="EMBL" id="CP048836">
    <property type="protein sequence ID" value="QID17075.1"/>
    <property type="molecule type" value="Genomic_DNA"/>
</dbReference>
<dbReference type="Pfam" id="PF01593">
    <property type="entry name" value="Amino_oxidase"/>
    <property type="match status" value="1"/>
</dbReference>
<dbReference type="InterPro" id="IPR050464">
    <property type="entry name" value="Zeta_carotene_desat/Oxidored"/>
</dbReference>
<name>A0A6C1B2F7_9RHOO</name>
<keyword evidence="3" id="KW-1185">Reference proteome</keyword>
<dbReference type="Gene3D" id="3.90.660.20">
    <property type="entry name" value="Protoporphyrinogen oxidase, mitochondrial, domain 2"/>
    <property type="match status" value="1"/>
</dbReference>
<gene>
    <name evidence="2" type="ORF">G3580_05125</name>
</gene>
<dbReference type="InterPro" id="IPR036188">
    <property type="entry name" value="FAD/NAD-bd_sf"/>
</dbReference>
<dbReference type="Gene3D" id="3.50.50.60">
    <property type="entry name" value="FAD/NAD(P)-binding domain"/>
    <property type="match status" value="1"/>
</dbReference>
<dbReference type="PANTHER" id="PTHR42923">
    <property type="entry name" value="PROTOPORPHYRINOGEN OXIDASE"/>
    <property type="match status" value="1"/>
</dbReference>
<dbReference type="PANTHER" id="PTHR42923:SF17">
    <property type="entry name" value="AMINE OXIDASE DOMAIN-CONTAINING PROTEIN"/>
    <property type="match status" value="1"/>
</dbReference>
<dbReference type="SUPFAM" id="SSF51905">
    <property type="entry name" value="FAD/NAD(P)-binding domain"/>
    <property type="match status" value="1"/>
</dbReference>
<feature type="domain" description="Amine oxidase" evidence="1">
    <location>
        <begin position="24"/>
        <end position="277"/>
    </location>
</feature>
<dbReference type="RefSeq" id="WP_173764240.1">
    <property type="nucleotide sequence ID" value="NZ_CP048836.1"/>
</dbReference>
<dbReference type="GO" id="GO:0016491">
    <property type="term" value="F:oxidoreductase activity"/>
    <property type="evidence" value="ECO:0007669"/>
    <property type="project" value="InterPro"/>
</dbReference>
<accession>A0A6C1B2F7</accession>
<evidence type="ECO:0000313" key="2">
    <source>
        <dbReference type="EMBL" id="QID17075.1"/>
    </source>
</evidence>
<dbReference type="Gene3D" id="1.10.3110.10">
    <property type="entry name" value="protoporphyrinogen ix oxidase, domain 3"/>
    <property type="match status" value="1"/>
</dbReference>
<dbReference type="AlphaFoldDB" id="A0A6C1B2F7"/>
<organism evidence="2 3">
    <name type="scientific">Nitrogeniibacter mangrovi</name>
    <dbReference type="NCBI Taxonomy" id="2016596"/>
    <lineage>
        <taxon>Bacteria</taxon>
        <taxon>Pseudomonadati</taxon>
        <taxon>Pseudomonadota</taxon>
        <taxon>Betaproteobacteria</taxon>
        <taxon>Rhodocyclales</taxon>
        <taxon>Zoogloeaceae</taxon>
        <taxon>Nitrogeniibacter</taxon>
    </lineage>
</organism>
<evidence type="ECO:0000313" key="3">
    <source>
        <dbReference type="Proteomes" id="UP000501991"/>
    </source>
</evidence>
<dbReference type="InterPro" id="IPR002937">
    <property type="entry name" value="Amino_oxidase"/>
</dbReference>